<name>A0AAE0JN46_9PEZI</name>
<reference evidence="3" key="1">
    <citation type="journal article" date="2023" name="Mol. Phylogenet. Evol.">
        <title>Genome-scale phylogeny and comparative genomics of the fungal order Sordariales.</title>
        <authorList>
            <person name="Hensen N."/>
            <person name="Bonometti L."/>
            <person name="Westerberg I."/>
            <person name="Brannstrom I.O."/>
            <person name="Guillou S."/>
            <person name="Cros-Aarteil S."/>
            <person name="Calhoun S."/>
            <person name="Haridas S."/>
            <person name="Kuo A."/>
            <person name="Mondo S."/>
            <person name="Pangilinan J."/>
            <person name="Riley R."/>
            <person name="LaButti K."/>
            <person name="Andreopoulos B."/>
            <person name="Lipzen A."/>
            <person name="Chen C."/>
            <person name="Yan M."/>
            <person name="Daum C."/>
            <person name="Ng V."/>
            <person name="Clum A."/>
            <person name="Steindorff A."/>
            <person name="Ohm R.A."/>
            <person name="Martin F."/>
            <person name="Silar P."/>
            <person name="Natvig D.O."/>
            <person name="Lalanne C."/>
            <person name="Gautier V."/>
            <person name="Ament-Velasquez S.L."/>
            <person name="Kruys A."/>
            <person name="Hutchinson M.I."/>
            <person name="Powell A.J."/>
            <person name="Barry K."/>
            <person name="Miller A.N."/>
            <person name="Grigoriev I.V."/>
            <person name="Debuchy R."/>
            <person name="Gladieux P."/>
            <person name="Hiltunen Thoren M."/>
            <person name="Johannesson H."/>
        </authorList>
    </citation>
    <scope>NUCLEOTIDE SEQUENCE</scope>
    <source>
        <strain evidence="3">CBS 560.94</strain>
    </source>
</reference>
<organism evidence="3 4">
    <name type="scientific">Neurospora tetraspora</name>
    <dbReference type="NCBI Taxonomy" id="94610"/>
    <lineage>
        <taxon>Eukaryota</taxon>
        <taxon>Fungi</taxon>
        <taxon>Dikarya</taxon>
        <taxon>Ascomycota</taxon>
        <taxon>Pezizomycotina</taxon>
        <taxon>Sordariomycetes</taxon>
        <taxon>Sordariomycetidae</taxon>
        <taxon>Sordariales</taxon>
        <taxon>Sordariaceae</taxon>
        <taxon>Neurospora</taxon>
    </lineage>
</organism>
<gene>
    <name evidence="3" type="ORF">B0H65DRAFT_143292</name>
</gene>
<evidence type="ECO:0000256" key="1">
    <source>
        <dbReference type="SAM" id="MobiDB-lite"/>
    </source>
</evidence>
<dbReference type="AlphaFoldDB" id="A0AAE0JN46"/>
<dbReference type="RefSeq" id="XP_062685327.1">
    <property type="nucleotide sequence ID" value="XM_062820967.1"/>
</dbReference>
<keyword evidence="2" id="KW-0732">Signal</keyword>
<feature type="compositionally biased region" description="Low complexity" evidence="1">
    <location>
        <begin position="372"/>
        <end position="382"/>
    </location>
</feature>
<evidence type="ECO:0000313" key="4">
    <source>
        <dbReference type="Proteomes" id="UP001278500"/>
    </source>
</evidence>
<feature type="signal peptide" evidence="2">
    <location>
        <begin position="1"/>
        <end position="20"/>
    </location>
</feature>
<proteinExistence type="predicted"/>
<sequence>MHPTTVFAPLALVLAGKAWSSTHTPALPTTGKADAIPVRLTARAMATPVPDDQMKLAVRSVNNDYKCAWNVTYKTESCPSDNTACFTLEEMNYSWHTREECDKDPDFSEISDTTPTVIKAGDDYKCTWKRTRDIEACPSNNAACFRTGKLEDVYYSLEECAIEPDLNEIFDTTPTVIKASSAKAVVIPVSLKARALATPNPWDDLGPVMFRTERPETAIHEIDPRQVSMSTMVGTQTMTMAGTGTTTMTFATTTTSEVVVATVIEITATTETSAAMPSTTSTTPITTTTSAPTGTPMTTISNLTPGMNTVQVPMQSAAPVVVISAPSDSYSSGYTTETVWSSVWEPRNTPISTVTRPVAYYVPQSNPTQTPASTGKSSGASTARSGAGVIVMAGVGALAACFMMF</sequence>
<evidence type="ECO:0000256" key="2">
    <source>
        <dbReference type="SAM" id="SignalP"/>
    </source>
</evidence>
<reference evidence="3" key="2">
    <citation type="submission" date="2023-06" db="EMBL/GenBank/DDBJ databases">
        <authorList>
            <consortium name="Lawrence Berkeley National Laboratory"/>
            <person name="Haridas S."/>
            <person name="Hensen N."/>
            <person name="Bonometti L."/>
            <person name="Westerberg I."/>
            <person name="Brannstrom I.O."/>
            <person name="Guillou S."/>
            <person name="Cros-Aarteil S."/>
            <person name="Calhoun S."/>
            <person name="Kuo A."/>
            <person name="Mondo S."/>
            <person name="Pangilinan J."/>
            <person name="Riley R."/>
            <person name="Labutti K."/>
            <person name="Andreopoulos B."/>
            <person name="Lipzen A."/>
            <person name="Chen C."/>
            <person name="Yanf M."/>
            <person name="Daum C."/>
            <person name="Ng V."/>
            <person name="Clum A."/>
            <person name="Steindorff A."/>
            <person name="Ohm R."/>
            <person name="Martin F."/>
            <person name="Silar P."/>
            <person name="Natvig D."/>
            <person name="Lalanne C."/>
            <person name="Gautier V."/>
            <person name="Ament-Velasquez S.L."/>
            <person name="Kruys A."/>
            <person name="Hutchinson M.I."/>
            <person name="Powell A.J."/>
            <person name="Barry K."/>
            <person name="Miller A.N."/>
            <person name="Grigoriev I.V."/>
            <person name="Debuchy R."/>
            <person name="Gladieux P."/>
            <person name="Thoren M.H."/>
            <person name="Johannesson H."/>
        </authorList>
    </citation>
    <scope>NUCLEOTIDE SEQUENCE</scope>
    <source>
        <strain evidence="3">CBS 560.94</strain>
    </source>
</reference>
<evidence type="ECO:0000313" key="3">
    <source>
        <dbReference type="EMBL" id="KAK3352032.1"/>
    </source>
</evidence>
<keyword evidence="4" id="KW-1185">Reference proteome</keyword>
<dbReference type="Proteomes" id="UP001278500">
    <property type="component" value="Unassembled WGS sequence"/>
</dbReference>
<feature type="chain" id="PRO_5042074124" evidence="2">
    <location>
        <begin position="21"/>
        <end position="405"/>
    </location>
</feature>
<dbReference type="GeneID" id="87858121"/>
<feature type="region of interest" description="Disordered" evidence="1">
    <location>
        <begin position="273"/>
        <end position="296"/>
    </location>
</feature>
<protein>
    <submittedName>
        <fullName evidence="3">Uncharacterized protein</fullName>
    </submittedName>
</protein>
<feature type="region of interest" description="Disordered" evidence="1">
    <location>
        <begin position="363"/>
        <end position="382"/>
    </location>
</feature>
<dbReference type="EMBL" id="JAUEPP010000002">
    <property type="protein sequence ID" value="KAK3352032.1"/>
    <property type="molecule type" value="Genomic_DNA"/>
</dbReference>
<accession>A0AAE0JN46</accession>
<comment type="caution">
    <text evidence="3">The sequence shown here is derived from an EMBL/GenBank/DDBJ whole genome shotgun (WGS) entry which is preliminary data.</text>
</comment>